<keyword evidence="4 9" id="KW-0347">Helicase</keyword>
<evidence type="ECO:0000256" key="9">
    <source>
        <dbReference type="HAMAP-Rule" id="MF_01884"/>
    </source>
</evidence>
<dbReference type="InterPro" id="IPR003593">
    <property type="entry name" value="AAA+_ATPase"/>
</dbReference>
<dbReference type="InterPro" id="IPR027417">
    <property type="entry name" value="P-loop_NTPase"/>
</dbReference>
<dbReference type="HOGENOM" id="CLU_016377_4_3_10"/>
<protein>
    <recommendedName>
        <fullName evidence="9">Transcription termination factor Rho</fullName>
        <ecNumber evidence="9">3.6.4.-</ecNumber>
    </recommendedName>
    <alternativeName>
        <fullName evidence="9">ATP-dependent helicase Rho</fullName>
    </alternativeName>
</protein>
<sequence>MRIGRHAPLERGLSASSLIEESTMSENDNESFRRLLELIGEKKYGFMRELRPDLPKDEDDPFMPPPLIGKFNLRDGVVIEGDLKPGRKGGMQVGWIDSVMGLPPEEWAQLKDFDQGASVYPDEKLDLITGTDDESMRVLDLVAPLGKGQRALIVSPPRAGKTVLLKDIAAGVTENHPEVELVSLLVDERPEEVTDFRRTTEAQVFASSNDRGEDNHVRVSTLAMEHAKRLVETGKDVVVLLDSLTRLGRTFNLWVDGSGRTLSGGLDAEALKVPRQIFGSARNIEGGGSLTIIATALVDTGSRMDEVIFEEFKGTGNSEIVLDREMADKRIFPAVNLRESGTRNEERLLGEVRRKKHNQLFRALNSRAPIEAMQALLRHLRNSPSNAHLLNELVPE</sequence>
<feature type="binding site" evidence="9">
    <location>
        <begin position="146"/>
        <end position="151"/>
    </location>
    <ligand>
        <name>ATP</name>
        <dbReference type="ChEBI" id="CHEBI:30616"/>
    </ligand>
</feature>
<dbReference type="GO" id="GO:0006353">
    <property type="term" value="P:DNA-templated transcription termination"/>
    <property type="evidence" value="ECO:0007669"/>
    <property type="project" value="UniProtKB-UniRule"/>
</dbReference>
<dbReference type="InterPro" id="IPR000194">
    <property type="entry name" value="ATPase_F1/V1/A1_a/bsu_nucl-bd"/>
</dbReference>
<dbReference type="GO" id="GO:0003723">
    <property type="term" value="F:RNA binding"/>
    <property type="evidence" value="ECO:0007669"/>
    <property type="project" value="UniProtKB-UniRule"/>
</dbReference>
<comment type="function">
    <text evidence="9">Facilitates transcription termination by a mechanism that involves Rho binding to the nascent RNA, activation of Rho's RNA-dependent ATPase activity, and release of the mRNA from the DNA template.</text>
</comment>
<keyword evidence="8 9" id="KW-0804">Transcription</keyword>
<organism evidence="12 13">
    <name type="scientific">Salinibacter ruber (strain M8)</name>
    <dbReference type="NCBI Taxonomy" id="761659"/>
    <lineage>
        <taxon>Bacteria</taxon>
        <taxon>Pseudomonadati</taxon>
        <taxon>Rhodothermota</taxon>
        <taxon>Rhodothermia</taxon>
        <taxon>Rhodothermales</taxon>
        <taxon>Salinibacteraceae</taxon>
        <taxon>Salinibacter</taxon>
    </lineage>
</organism>
<dbReference type="Gene3D" id="3.40.50.300">
    <property type="entry name" value="P-loop containing nucleotide triphosphate hydrolases"/>
    <property type="match status" value="1"/>
</dbReference>
<dbReference type="EC" id="3.6.4.-" evidence="9"/>
<dbReference type="InterPro" id="IPR041703">
    <property type="entry name" value="Rho_factor_ATP-bd"/>
</dbReference>
<evidence type="ECO:0000256" key="4">
    <source>
        <dbReference type="ARBA" id="ARBA00022806"/>
    </source>
</evidence>
<evidence type="ECO:0000256" key="8">
    <source>
        <dbReference type="ARBA" id="ARBA00023163"/>
    </source>
</evidence>
<dbReference type="Proteomes" id="UP000000933">
    <property type="component" value="Chromosome"/>
</dbReference>
<proteinExistence type="inferred from homology"/>
<evidence type="ECO:0000256" key="3">
    <source>
        <dbReference type="ARBA" id="ARBA00022801"/>
    </source>
</evidence>
<evidence type="ECO:0000256" key="10">
    <source>
        <dbReference type="PROSITE-ProRule" id="PRU01203"/>
    </source>
</evidence>
<dbReference type="PATRIC" id="fig|761659.10.peg.2791"/>
<evidence type="ECO:0000313" key="12">
    <source>
        <dbReference type="EMBL" id="CBH25482.1"/>
    </source>
</evidence>
<dbReference type="GO" id="GO:0016787">
    <property type="term" value="F:hydrolase activity"/>
    <property type="evidence" value="ECO:0007669"/>
    <property type="project" value="UniProtKB-KW"/>
</dbReference>
<dbReference type="GO" id="GO:0005524">
    <property type="term" value="F:ATP binding"/>
    <property type="evidence" value="ECO:0007669"/>
    <property type="project" value="UniProtKB-UniRule"/>
</dbReference>
<dbReference type="PANTHER" id="PTHR46425">
    <property type="entry name" value="TRANSCRIPTION TERMINATION FACTOR RHO"/>
    <property type="match status" value="1"/>
</dbReference>
<dbReference type="InterPro" id="IPR011113">
    <property type="entry name" value="Rho_RNA-bd"/>
</dbReference>
<feature type="binding site" evidence="9">
    <location>
        <position position="189"/>
    </location>
    <ligand>
        <name>ATP</name>
        <dbReference type="ChEBI" id="CHEBI:30616"/>
    </ligand>
</feature>
<reference evidence="13" key="2">
    <citation type="submission" date="2010-04" db="EMBL/GenBank/DDBJ databases">
        <title>Genome sequence of Salinibacter ruber M8.</title>
        <authorList>
            <consortium name="Genoscope"/>
        </authorList>
    </citation>
    <scope>NUCLEOTIDE SEQUENCE [LARGE SCALE GENOMIC DNA]</scope>
    <source>
        <strain evidence="13">M8</strain>
    </source>
</reference>
<dbReference type="GO" id="GO:0004386">
    <property type="term" value="F:helicase activity"/>
    <property type="evidence" value="ECO:0007669"/>
    <property type="project" value="UniProtKB-UniRule"/>
</dbReference>
<keyword evidence="6 9" id="KW-0694">RNA-binding</keyword>
<name>D5HBS7_SALRM</name>
<keyword evidence="2 9" id="KW-0547">Nucleotide-binding</keyword>
<keyword evidence="7 9" id="KW-0805">Transcription regulation</keyword>
<dbReference type="NCBIfam" id="NF006886">
    <property type="entry name" value="PRK09376.1"/>
    <property type="match status" value="1"/>
</dbReference>
<dbReference type="SMART" id="SM00382">
    <property type="entry name" value="AAA"/>
    <property type="match status" value="1"/>
</dbReference>
<keyword evidence="3 9" id="KW-0378">Hydrolase</keyword>
<dbReference type="Gene3D" id="2.40.50.140">
    <property type="entry name" value="Nucleic acid-binding proteins"/>
    <property type="match status" value="1"/>
</dbReference>
<comment type="similarity">
    <text evidence="9 10">Belongs to the Rho family.</text>
</comment>
<dbReference type="Pfam" id="PF00006">
    <property type="entry name" value="ATP-synt_ab"/>
    <property type="match status" value="1"/>
</dbReference>
<dbReference type="InterPro" id="IPR012340">
    <property type="entry name" value="NA-bd_OB-fold"/>
</dbReference>
<feature type="domain" description="Rho RNA-BD" evidence="11">
    <location>
        <begin position="29"/>
        <end position="103"/>
    </location>
</feature>
<dbReference type="InterPro" id="IPR004665">
    <property type="entry name" value="Term_rho"/>
</dbReference>
<dbReference type="AlphaFoldDB" id="D5HBS7"/>
<comment type="subunit">
    <text evidence="9">Homohexamer. The homohexamer assembles into an open ring structure.</text>
</comment>
<feature type="binding site" evidence="9">
    <location>
        <begin position="158"/>
        <end position="163"/>
    </location>
    <ligand>
        <name>ATP</name>
        <dbReference type="ChEBI" id="CHEBI:30616"/>
    </ligand>
</feature>
<evidence type="ECO:0000256" key="2">
    <source>
        <dbReference type="ARBA" id="ARBA00022741"/>
    </source>
</evidence>
<dbReference type="KEGG" id="srm:SRM_02561"/>
<dbReference type="HAMAP" id="MF_01884">
    <property type="entry name" value="Rho"/>
    <property type="match status" value="1"/>
</dbReference>
<reference evidence="12 13" key="1">
    <citation type="journal article" date="2010" name="ISME J.">
        <title>Fine-scale evolution: genomic, phenotypic and ecological differentiation in two coexisting Salinibacter ruber strains.</title>
        <authorList>
            <person name="Pena A."/>
            <person name="Teeling H."/>
            <person name="Huerta-Cepas J."/>
            <person name="Santos F."/>
            <person name="Yarza P."/>
            <person name="Brito-Echeverria J."/>
            <person name="Lucio M."/>
            <person name="Schmitt-Kopplin P."/>
            <person name="Meseguer I."/>
            <person name="Schenowitz C."/>
            <person name="Dossat C."/>
            <person name="Barbe V."/>
            <person name="Dopazo J."/>
            <person name="Rossello-Mora R."/>
            <person name="Schuler M."/>
            <person name="Glockner F.O."/>
            <person name="Amann R."/>
            <person name="Gabaldon T."/>
            <person name="Anton J."/>
        </authorList>
    </citation>
    <scope>NUCLEOTIDE SEQUENCE [LARGE SCALE GENOMIC DNA]</scope>
    <source>
        <strain evidence="12 13">M8</strain>
    </source>
</reference>
<evidence type="ECO:0000256" key="1">
    <source>
        <dbReference type="ARBA" id="ARBA00022472"/>
    </source>
</evidence>
<dbReference type="CDD" id="cd01128">
    <property type="entry name" value="rho_factor_C"/>
    <property type="match status" value="1"/>
</dbReference>
<accession>D5HBS7</accession>
<gene>
    <name evidence="9 12" type="primary">rho</name>
    <name evidence="12" type="ordered locus">SRM_02561</name>
</gene>
<evidence type="ECO:0000313" key="13">
    <source>
        <dbReference type="Proteomes" id="UP000000933"/>
    </source>
</evidence>
<evidence type="ECO:0000256" key="5">
    <source>
        <dbReference type="ARBA" id="ARBA00022840"/>
    </source>
</evidence>
<dbReference type="PANTHER" id="PTHR46425:SF1">
    <property type="entry name" value="TRANSCRIPTION TERMINATION FACTOR RHO"/>
    <property type="match status" value="1"/>
</dbReference>
<evidence type="ECO:0000256" key="7">
    <source>
        <dbReference type="ARBA" id="ARBA00023015"/>
    </source>
</evidence>
<comment type="caution">
    <text evidence="9">Lacks conserved residue(s) required for the propagation of feature annotation.</text>
</comment>
<keyword evidence="5 9" id="KW-0067">ATP-binding</keyword>
<evidence type="ECO:0000259" key="11">
    <source>
        <dbReference type="PROSITE" id="PS51856"/>
    </source>
</evidence>
<evidence type="ECO:0000256" key="6">
    <source>
        <dbReference type="ARBA" id="ARBA00022884"/>
    </source>
</evidence>
<dbReference type="GO" id="GO:0008186">
    <property type="term" value="F:ATP-dependent activity, acting on RNA"/>
    <property type="evidence" value="ECO:0007669"/>
    <property type="project" value="InterPro"/>
</dbReference>
<dbReference type="EMBL" id="FP565814">
    <property type="protein sequence ID" value="CBH25482.1"/>
    <property type="molecule type" value="Genomic_DNA"/>
</dbReference>
<dbReference type="SUPFAM" id="SSF52540">
    <property type="entry name" value="P-loop containing nucleoside triphosphate hydrolases"/>
    <property type="match status" value="1"/>
</dbReference>
<dbReference type="PROSITE" id="PS51856">
    <property type="entry name" value="RHO_RNA_BD"/>
    <property type="match status" value="1"/>
</dbReference>
<keyword evidence="1 9" id="KW-0806">Transcription termination</keyword>